<keyword evidence="2" id="KW-1185">Reference proteome</keyword>
<organism evidence="1 2">
    <name type="scientific">Halocaridina rubra</name>
    <name type="common">Hawaiian red shrimp</name>
    <dbReference type="NCBI Taxonomy" id="373956"/>
    <lineage>
        <taxon>Eukaryota</taxon>
        <taxon>Metazoa</taxon>
        <taxon>Ecdysozoa</taxon>
        <taxon>Arthropoda</taxon>
        <taxon>Crustacea</taxon>
        <taxon>Multicrustacea</taxon>
        <taxon>Malacostraca</taxon>
        <taxon>Eumalacostraca</taxon>
        <taxon>Eucarida</taxon>
        <taxon>Decapoda</taxon>
        <taxon>Pleocyemata</taxon>
        <taxon>Caridea</taxon>
        <taxon>Atyoidea</taxon>
        <taxon>Atyidae</taxon>
        <taxon>Halocaridina</taxon>
    </lineage>
</organism>
<dbReference type="EMBL" id="JAXCGZ010013235">
    <property type="protein sequence ID" value="KAK7073229.1"/>
    <property type="molecule type" value="Genomic_DNA"/>
</dbReference>
<evidence type="ECO:0000313" key="2">
    <source>
        <dbReference type="Proteomes" id="UP001381693"/>
    </source>
</evidence>
<evidence type="ECO:0000313" key="1">
    <source>
        <dbReference type="EMBL" id="KAK7073229.1"/>
    </source>
</evidence>
<protein>
    <submittedName>
        <fullName evidence="1">Uncharacterized protein</fullName>
    </submittedName>
</protein>
<name>A0AAN8X5D1_HALRR</name>
<accession>A0AAN8X5D1</accession>
<proteinExistence type="predicted"/>
<reference evidence="1 2" key="1">
    <citation type="submission" date="2023-11" db="EMBL/GenBank/DDBJ databases">
        <title>Halocaridina rubra genome assembly.</title>
        <authorList>
            <person name="Smith C."/>
        </authorList>
    </citation>
    <scope>NUCLEOTIDE SEQUENCE [LARGE SCALE GENOMIC DNA]</scope>
    <source>
        <strain evidence="1">EP-1</strain>
        <tissue evidence="1">Whole</tissue>
    </source>
</reference>
<sequence length="148" mass="16853">MEVDYYTNAINFSMGVCFGSATPFTRCNAPLLYREMSTRTPRINIQQSARLGSILFCYMKNVLELVYQTYHWLTTCSISWLTGSNGLRNLCKDEWATSKLTHLSHSRISISISKLSKAAVRSYLANVTPFMAESCALWHHNLRVSETL</sequence>
<dbReference type="AlphaFoldDB" id="A0AAN8X5D1"/>
<comment type="caution">
    <text evidence="1">The sequence shown here is derived from an EMBL/GenBank/DDBJ whole genome shotgun (WGS) entry which is preliminary data.</text>
</comment>
<dbReference type="Proteomes" id="UP001381693">
    <property type="component" value="Unassembled WGS sequence"/>
</dbReference>
<gene>
    <name evidence="1" type="ORF">SK128_009328</name>
</gene>